<keyword evidence="3" id="KW-1185">Reference proteome</keyword>
<evidence type="ECO:0000313" key="2">
    <source>
        <dbReference type="EMBL" id="KAK8985181.1"/>
    </source>
</evidence>
<dbReference type="Proteomes" id="UP001396334">
    <property type="component" value="Unassembled WGS sequence"/>
</dbReference>
<evidence type="ECO:0000256" key="1">
    <source>
        <dbReference type="SAM" id="MobiDB-lite"/>
    </source>
</evidence>
<feature type="region of interest" description="Disordered" evidence="1">
    <location>
        <begin position="76"/>
        <end position="138"/>
    </location>
</feature>
<comment type="caution">
    <text evidence="2">The sequence shown here is derived from an EMBL/GenBank/DDBJ whole genome shotgun (WGS) entry which is preliminary data.</text>
</comment>
<gene>
    <name evidence="2" type="ORF">V6N11_068451</name>
</gene>
<reference evidence="2 3" key="1">
    <citation type="journal article" date="2024" name="G3 (Bethesda)">
        <title>Genome assembly of Hibiscus sabdariffa L. provides insights into metabolisms of medicinal natural products.</title>
        <authorList>
            <person name="Kim T."/>
        </authorList>
    </citation>
    <scope>NUCLEOTIDE SEQUENCE [LARGE SCALE GENOMIC DNA]</scope>
    <source>
        <strain evidence="2">TK-2024</strain>
        <tissue evidence="2">Old leaves</tissue>
    </source>
</reference>
<feature type="compositionally biased region" description="Basic and acidic residues" evidence="1">
    <location>
        <begin position="129"/>
        <end position="138"/>
    </location>
</feature>
<proteinExistence type="predicted"/>
<evidence type="ECO:0000313" key="3">
    <source>
        <dbReference type="Proteomes" id="UP001396334"/>
    </source>
</evidence>
<accession>A0ABR2P9S7</accession>
<protein>
    <submittedName>
        <fullName evidence="2">Uncharacterized protein</fullName>
    </submittedName>
</protein>
<name>A0ABR2P9S7_9ROSI</name>
<organism evidence="2 3">
    <name type="scientific">Hibiscus sabdariffa</name>
    <name type="common">roselle</name>
    <dbReference type="NCBI Taxonomy" id="183260"/>
    <lineage>
        <taxon>Eukaryota</taxon>
        <taxon>Viridiplantae</taxon>
        <taxon>Streptophyta</taxon>
        <taxon>Embryophyta</taxon>
        <taxon>Tracheophyta</taxon>
        <taxon>Spermatophyta</taxon>
        <taxon>Magnoliopsida</taxon>
        <taxon>eudicotyledons</taxon>
        <taxon>Gunneridae</taxon>
        <taxon>Pentapetalae</taxon>
        <taxon>rosids</taxon>
        <taxon>malvids</taxon>
        <taxon>Malvales</taxon>
        <taxon>Malvaceae</taxon>
        <taxon>Malvoideae</taxon>
        <taxon>Hibiscus</taxon>
    </lineage>
</organism>
<sequence length="177" mass="19378">MAWIGGGCGEGGRGRGEYGGGFLWRFDSNSDNGKGREVGKYAQAIGVDSIINEENLYGQWMVNDKRQCTSSRWKSVQVDTSQNGKGGSYFNAIKRKNIQQSSVTRPKKSGPIRQTSSGPSHPPLVDVSNESRKEEDVGVQKASWGYGGVHDHVMLGRETDSACLDYWGGKENFTHSL</sequence>
<dbReference type="EMBL" id="JBBPBN010000069">
    <property type="protein sequence ID" value="KAK8985181.1"/>
    <property type="molecule type" value="Genomic_DNA"/>
</dbReference>